<evidence type="ECO:0000313" key="1">
    <source>
        <dbReference type="EMBL" id="KRX38033.1"/>
    </source>
</evidence>
<protein>
    <submittedName>
        <fullName evidence="1">Uncharacterized protein</fullName>
    </submittedName>
</protein>
<evidence type="ECO:0000313" key="2">
    <source>
        <dbReference type="Proteomes" id="UP000055048"/>
    </source>
</evidence>
<dbReference type="Proteomes" id="UP000055048">
    <property type="component" value="Unassembled WGS sequence"/>
</dbReference>
<dbReference type="OrthoDB" id="10552341at2759"/>
<comment type="caution">
    <text evidence="1">The sequence shown here is derived from an EMBL/GenBank/DDBJ whole genome shotgun (WGS) entry which is preliminary data.</text>
</comment>
<dbReference type="AlphaFoldDB" id="A0A0V0TGF7"/>
<gene>
    <name evidence="1" type="ORF">T05_1831</name>
</gene>
<dbReference type="EMBL" id="JYDJ01000284">
    <property type="protein sequence ID" value="KRX38033.1"/>
    <property type="molecule type" value="Genomic_DNA"/>
</dbReference>
<accession>A0A0V0TGF7</accession>
<keyword evidence="2" id="KW-1185">Reference proteome</keyword>
<reference evidence="1 2" key="1">
    <citation type="submission" date="2015-01" db="EMBL/GenBank/DDBJ databases">
        <title>Evolution of Trichinella species and genotypes.</title>
        <authorList>
            <person name="Korhonen P.K."/>
            <person name="Edoardo P."/>
            <person name="Giuseppe L.R."/>
            <person name="Gasser R.B."/>
        </authorList>
    </citation>
    <scope>NUCLEOTIDE SEQUENCE [LARGE SCALE GENOMIC DNA]</scope>
    <source>
        <strain evidence="1">ISS417</strain>
    </source>
</reference>
<name>A0A0V0TGF7_9BILA</name>
<sequence length="171" mass="19619">MHHGDATRKIRKGNTTLYCFIAKPNEAESTHQWPMVFLFNILDCVGVCACVRNCATIIVLLNKEAIEGMGITMVAQQPSAVSEKDAHFVTKKYIKRNIRCSNCKTPYCSNFREEEERQDEKGCRLAAQQLNLMLRNNAQQDWARTIPDALPLAKWSPKRWILNYLSSTIKR</sequence>
<proteinExistence type="predicted"/>
<organism evidence="1 2">
    <name type="scientific">Trichinella murrelli</name>
    <dbReference type="NCBI Taxonomy" id="144512"/>
    <lineage>
        <taxon>Eukaryota</taxon>
        <taxon>Metazoa</taxon>
        <taxon>Ecdysozoa</taxon>
        <taxon>Nematoda</taxon>
        <taxon>Enoplea</taxon>
        <taxon>Dorylaimia</taxon>
        <taxon>Trichinellida</taxon>
        <taxon>Trichinellidae</taxon>
        <taxon>Trichinella</taxon>
    </lineage>
</organism>